<dbReference type="PROSITE" id="PS51352">
    <property type="entry name" value="THIOREDOXIN_2"/>
    <property type="match status" value="1"/>
</dbReference>
<evidence type="ECO:0000259" key="1">
    <source>
        <dbReference type="PROSITE" id="PS51352"/>
    </source>
</evidence>
<dbReference type="SUPFAM" id="SSF52833">
    <property type="entry name" value="Thioredoxin-like"/>
    <property type="match status" value="1"/>
</dbReference>
<evidence type="ECO:0000313" key="3">
    <source>
        <dbReference type="Proteomes" id="UP000619078"/>
    </source>
</evidence>
<dbReference type="EMBL" id="JACWMX010000002">
    <property type="protein sequence ID" value="MBD1392440.1"/>
    <property type="molecule type" value="Genomic_DNA"/>
</dbReference>
<dbReference type="RefSeq" id="WP_191161377.1">
    <property type="nucleotide sequence ID" value="NZ_JACWMX010000002.1"/>
</dbReference>
<dbReference type="Proteomes" id="UP000619078">
    <property type="component" value="Unassembled WGS sequence"/>
</dbReference>
<protein>
    <submittedName>
        <fullName evidence="2">TlpA family protein disulfide reductase</fullName>
    </submittedName>
</protein>
<keyword evidence="3" id="KW-1185">Reference proteome</keyword>
<dbReference type="Pfam" id="PF08534">
    <property type="entry name" value="Redoxin"/>
    <property type="match status" value="1"/>
</dbReference>
<dbReference type="GO" id="GO:0016491">
    <property type="term" value="F:oxidoreductase activity"/>
    <property type="evidence" value="ECO:0007669"/>
    <property type="project" value="InterPro"/>
</dbReference>
<feature type="domain" description="Thioredoxin" evidence="1">
    <location>
        <begin position="135"/>
        <end position="269"/>
    </location>
</feature>
<sequence length="269" mass="30929">MTYCSTISLSYINQLHHHEKALFTYLAIFQRVHFCKPGKPVEAPEVILKNYDSFFTYLQAHYKPNQDLVAFDVNAKPISKAVFFQKLITSKYLPVRLTSDDGKLYYKLYPMTAKQSKDMGGYISGFAYAWAGNYSKEGKRFPAFNFVDLNGNKYNNANTKGKVLVVKCWFIGCQRCEEEMPELNALKARYKNRTDIVFVSLAPDSKAKLQAFLKRKRFDYPVIANQDDFMVKKLGITAYPTHLIVNKQGMVVNVVNDPAEIDWALQHKI</sequence>
<reference evidence="2" key="1">
    <citation type="submission" date="2020-09" db="EMBL/GenBank/DDBJ databases">
        <title>Novel species of Mucilaginibacter isolated from a glacier on the Tibetan Plateau.</title>
        <authorList>
            <person name="Liu Q."/>
            <person name="Xin Y.-H."/>
        </authorList>
    </citation>
    <scope>NUCLEOTIDE SEQUENCE</scope>
    <source>
        <strain evidence="2">ZB1P21</strain>
    </source>
</reference>
<dbReference type="AlphaFoldDB" id="A0A926S013"/>
<accession>A0A926S013</accession>
<dbReference type="Gene3D" id="3.40.30.10">
    <property type="entry name" value="Glutaredoxin"/>
    <property type="match status" value="1"/>
</dbReference>
<dbReference type="InterPro" id="IPR036249">
    <property type="entry name" value="Thioredoxin-like_sf"/>
</dbReference>
<gene>
    <name evidence="2" type="ORF">IDJ76_04950</name>
</gene>
<name>A0A926S013_9SPHI</name>
<dbReference type="InterPro" id="IPR013766">
    <property type="entry name" value="Thioredoxin_domain"/>
</dbReference>
<dbReference type="PANTHER" id="PTHR42852:SF17">
    <property type="entry name" value="THIOREDOXIN-LIKE PROTEIN HI_1115"/>
    <property type="match status" value="1"/>
</dbReference>
<dbReference type="InterPro" id="IPR050553">
    <property type="entry name" value="Thioredoxin_ResA/DsbE_sf"/>
</dbReference>
<dbReference type="CDD" id="cd02966">
    <property type="entry name" value="TlpA_like_family"/>
    <property type="match status" value="1"/>
</dbReference>
<organism evidence="2 3">
    <name type="scientific">Mucilaginibacter glaciei</name>
    <dbReference type="NCBI Taxonomy" id="2772109"/>
    <lineage>
        <taxon>Bacteria</taxon>
        <taxon>Pseudomonadati</taxon>
        <taxon>Bacteroidota</taxon>
        <taxon>Sphingobacteriia</taxon>
        <taxon>Sphingobacteriales</taxon>
        <taxon>Sphingobacteriaceae</taxon>
        <taxon>Mucilaginibacter</taxon>
    </lineage>
</organism>
<proteinExistence type="predicted"/>
<comment type="caution">
    <text evidence="2">The sequence shown here is derived from an EMBL/GenBank/DDBJ whole genome shotgun (WGS) entry which is preliminary data.</text>
</comment>
<dbReference type="InterPro" id="IPR013740">
    <property type="entry name" value="Redoxin"/>
</dbReference>
<evidence type="ECO:0000313" key="2">
    <source>
        <dbReference type="EMBL" id="MBD1392440.1"/>
    </source>
</evidence>
<dbReference type="PANTHER" id="PTHR42852">
    <property type="entry name" value="THIOL:DISULFIDE INTERCHANGE PROTEIN DSBE"/>
    <property type="match status" value="1"/>
</dbReference>